<organism evidence="2 3">
    <name type="scientific">Rhizobium sullae</name>
    <name type="common">Rhizobium hedysari</name>
    <dbReference type="NCBI Taxonomy" id="50338"/>
    <lineage>
        <taxon>Bacteria</taxon>
        <taxon>Pseudomonadati</taxon>
        <taxon>Pseudomonadota</taxon>
        <taxon>Alphaproteobacteria</taxon>
        <taxon>Hyphomicrobiales</taxon>
        <taxon>Rhizobiaceae</taxon>
        <taxon>Rhizobium/Agrobacterium group</taxon>
        <taxon>Rhizobium</taxon>
    </lineage>
</organism>
<dbReference type="EMBL" id="PIQN01000026">
    <property type="protein sequence ID" value="PKA39661.1"/>
    <property type="molecule type" value="Genomic_DNA"/>
</dbReference>
<sequence length="89" mass="9796">MRATRRLDQMRQAQKATVGLATGREGKRSSRGIENPENRPTLAEAGINKNLAKEGRKLGDSRRRITLDLPLEFFGGHIGDADGLDLLVL</sequence>
<reference evidence="2 3" key="2">
    <citation type="submission" date="2017-12" db="EMBL/GenBank/DDBJ databases">
        <title>Genome sequence of Rhizobium sullae HCNT1 isolated from Sulla coronaria nodules and featuring peculiar denitrification phenotypes.</title>
        <authorList>
            <person name="De Diego-Diaz B."/>
            <person name="Treu L."/>
            <person name="Campanaro S."/>
            <person name="Da Silva Duarte V."/>
            <person name="Basaglia M."/>
            <person name="Favaro L."/>
            <person name="Casella S."/>
            <person name="Squartini A."/>
        </authorList>
    </citation>
    <scope>NUCLEOTIDE SEQUENCE [LARGE SCALE GENOMIC DNA]</scope>
    <source>
        <strain evidence="2 3">HCNT1</strain>
    </source>
</reference>
<evidence type="ECO:0000256" key="1">
    <source>
        <dbReference type="SAM" id="MobiDB-lite"/>
    </source>
</evidence>
<accession>A0A2N0D0L5</accession>
<comment type="caution">
    <text evidence="2">The sequence shown here is derived from an EMBL/GenBank/DDBJ whole genome shotgun (WGS) entry which is preliminary data.</text>
</comment>
<evidence type="ECO:0000313" key="2">
    <source>
        <dbReference type="EMBL" id="PKA39661.1"/>
    </source>
</evidence>
<name>A0A2N0D0L5_RHISU</name>
<reference evidence="2 3" key="1">
    <citation type="submission" date="2017-11" db="EMBL/GenBank/DDBJ databases">
        <authorList>
            <person name="Han C.G."/>
        </authorList>
    </citation>
    <scope>NUCLEOTIDE SEQUENCE [LARGE SCALE GENOMIC DNA]</scope>
    <source>
        <strain evidence="2 3">HCNT1</strain>
    </source>
</reference>
<feature type="region of interest" description="Disordered" evidence="1">
    <location>
        <begin position="1"/>
        <end position="48"/>
    </location>
</feature>
<dbReference type="AlphaFoldDB" id="A0A2N0D0L5"/>
<dbReference type="Proteomes" id="UP000232164">
    <property type="component" value="Unassembled WGS sequence"/>
</dbReference>
<gene>
    <name evidence="2" type="ORF">CWR43_30820</name>
</gene>
<proteinExistence type="predicted"/>
<protein>
    <submittedName>
        <fullName evidence="2">Uncharacterized protein</fullName>
    </submittedName>
</protein>
<evidence type="ECO:0000313" key="3">
    <source>
        <dbReference type="Proteomes" id="UP000232164"/>
    </source>
</evidence>